<keyword evidence="3" id="KW-1185">Reference proteome</keyword>
<feature type="region of interest" description="Disordered" evidence="1">
    <location>
        <begin position="1"/>
        <end position="24"/>
    </location>
</feature>
<evidence type="ECO:0000256" key="1">
    <source>
        <dbReference type="SAM" id="MobiDB-lite"/>
    </source>
</evidence>
<organism evidence="2 3">
    <name type="scientific">Paracoccus alcaliphilus</name>
    <dbReference type="NCBI Taxonomy" id="34002"/>
    <lineage>
        <taxon>Bacteria</taxon>
        <taxon>Pseudomonadati</taxon>
        <taxon>Pseudomonadota</taxon>
        <taxon>Alphaproteobacteria</taxon>
        <taxon>Rhodobacterales</taxon>
        <taxon>Paracoccaceae</taxon>
        <taxon>Paracoccus</taxon>
    </lineage>
</organism>
<reference evidence="2 3" key="1">
    <citation type="submission" date="2016-10" db="EMBL/GenBank/DDBJ databases">
        <authorList>
            <person name="de Groot N.N."/>
        </authorList>
    </citation>
    <scope>NUCLEOTIDE SEQUENCE [LARGE SCALE GENOMIC DNA]</scope>
    <source>
        <strain evidence="2 3">DSM 8512</strain>
    </source>
</reference>
<feature type="compositionally biased region" description="Basic and acidic residues" evidence="1">
    <location>
        <begin position="7"/>
        <end position="18"/>
    </location>
</feature>
<evidence type="ECO:0000313" key="3">
    <source>
        <dbReference type="Proteomes" id="UP000199054"/>
    </source>
</evidence>
<sequence>MGQKFVPELHDPDYRGPEGQDDATLTDKEVKQAFDAMIAQMDEEARAERGRD</sequence>
<dbReference type="EMBL" id="FODE01000069">
    <property type="protein sequence ID" value="SEO32542.1"/>
    <property type="molecule type" value="Genomic_DNA"/>
</dbReference>
<dbReference type="RefSeq" id="WP_170851981.1">
    <property type="nucleotide sequence ID" value="NZ_CP067124.1"/>
</dbReference>
<accession>A0A1H8NSF8</accession>
<gene>
    <name evidence="2" type="ORF">SAMN04489859_10695</name>
</gene>
<protein>
    <submittedName>
        <fullName evidence="2">Uncharacterized protein</fullName>
    </submittedName>
</protein>
<dbReference type="AlphaFoldDB" id="A0A1H8NSF8"/>
<evidence type="ECO:0000313" key="2">
    <source>
        <dbReference type="EMBL" id="SEO32542.1"/>
    </source>
</evidence>
<name>A0A1H8NSF8_9RHOB</name>
<proteinExistence type="predicted"/>
<dbReference type="Proteomes" id="UP000199054">
    <property type="component" value="Unassembled WGS sequence"/>
</dbReference>